<evidence type="ECO:0000313" key="3">
    <source>
        <dbReference type="Proteomes" id="UP000218209"/>
    </source>
</evidence>
<feature type="compositionally biased region" description="Low complexity" evidence="1">
    <location>
        <begin position="173"/>
        <end position="183"/>
    </location>
</feature>
<proteinExistence type="predicted"/>
<feature type="region of interest" description="Disordered" evidence="1">
    <location>
        <begin position="57"/>
        <end position="130"/>
    </location>
</feature>
<feature type="region of interest" description="Disordered" evidence="1">
    <location>
        <begin position="1"/>
        <end position="42"/>
    </location>
</feature>
<feature type="region of interest" description="Disordered" evidence="1">
    <location>
        <begin position="156"/>
        <end position="231"/>
    </location>
</feature>
<evidence type="ECO:0000313" key="2">
    <source>
        <dbReference type="EMBL" id="OSX69894.1"/>
    </source>
</evidence>
<organism evidence="2 3">
    <name type="scientific">Porphyra umbilicalis</name>
    <name type="common">Purple laver</name>
    <name type="synonym">Red alga</name>
    <dbReference type="NCBI Taxonomy" id="2786"/>
    <lineage>
        <taxon>Eukaryota</taxon>
        <taxon>Rhodophyta</taxon>
        <taxon>Bangiophyceae</taxon>
        <taxon>Bangiales</taxon>
        <taxon>Bangiaceae</taxon>
        <taxon>Porphyra</taxon>
    </lineage>
</organism>
<dbReference type="EMBL" id="KV919366">
    <property type="protein sequence ID" value="OSX69894.1"/>
    <property type="molecule type" value="Genomic_DNA"/>
</dbReference>
<accession>A0A1X6NMQ0</accession>
<protein>
    <submittedName>
        <fullName evidence="2">Uncharacterized protein</fullName>
    </submittedName>
</protein>
<feature type="compositionally biased region" description="Pro residues" evidence="1">
    <location>
        <begin position="73"/>
        <end position="84"/>
    </location>
</feature>
<dbReference type="Proteomes" id="UP000218209">
    <property type="component" value="Unassembled WGS sequence"/>
</dbReference>
<evidence type="ECO:0000256" key="1">
    <source>
        <dbReference type="SAM" id="MobiDB-lite"/>
    </source>
</evidence>
<dbReference type="AlphaFoldDB" id="A0A1X6NMQ0"/>
<name>A0A1X6NMQ0_PORUM</name>
<reference evidence="2 3" key="1">
    <citation type="submission" date="2017-03" db="EMBL/GenBank/DDBJ databases">
        <title>WGS assembly of Porphyra umbilicalis.</title>
        <authorList>
            <person name="Brawley S.H."/>
            <person name="Blouin N.A."/>
            <person name="Ficko-Blean E."/>
            <person name="Wheeler G.L."/>
            <person name="Lohr M."/>
            <person name="Goodson H.V."/>
            <person name="Jenkins J.W."/>
            <person name="Blaby-Haas C.E."/>
            <person name="Helliwell K.E."/>
            <person name="Chan C."/>
            <person name="Marriage T."/>
            <person name="Bhattacharya D."/>
            <person name="Klein A.S."/>
            <person name="Badis Y."/>
            <person name="Brodie J."/>
            <person name="Cao Y."/>
            <person name="Collen J."/>
            <person name="Dittami S.M."/>
            <person name="Gachon C.M."/>
            <person name="Green B.R."/>
            <person name="Karpowicz S."/>
            <person name="Kim J.W."/>
            <person name="Kudahl U."/>
            <person name="Lin S."/>
            <person name="Michel G."/>
            <person name="Mittag M."/>
            <person name="Olson B.J."/>
            <person name="Pangilinan J."/>
            <person name="Peng Y."/>
            <person name="Qiu H."/>
            <person name="Shu S."/>
            <person name="Singer J.T."/>
            <person name="Smith A.G."/>
            <person name="Sprecher B.N."/>
            <person name="Wagner V."/>
            <person name="Wang W."/>
            <person name="Wang Z.-Y."/>
            <person name="Yan J."/>
            <person name="Yarish C."/>
            <person name="Zoeuner-Riek S."/>
            <person name="Zhuang Y."/>
            <person name="Zou Y."/>
            <person name="Lindquist E.A."/>
            <person name="Grimwood J."/>
            <person name="Barry K."/>
            <person name="Rokhsar D.S."/>
            <person name="Schmutz J."/>
            <person name="Stiller J.W."/>
            <person name="Grossman A.R."/>
            <person name="Prochnik S.E."/>
        </authorList>
    </citation>
    <scope>NUCLEOTIDE SEQUENCE [LARGE SCALE GENOMIC DNA]</scope>
    <source>
        <strain evidence="2">4086291</strain>
    </source>
</reference>
<sequence length="257" mass="27046">MILAPGRASVPPRWGRRRPARVWGRAGPPPAGAPAVDRAARRRGRARCVTAVRAGGRPLCRQGRDRGGAAAPGVPPPPARPPPFDSAHGRAAAAMGPPSTWPPCRRRRRAGAGVTRDLTPPPPQVPTARREWAARSVIAVRGGAASWARPRAGIQAPAARGGGAARAPPPGGAPAARPSTARPPRSPRHERRLFVPSVAPHPGGDGRPAVRRPRPLVRRSGPSPWCGPTQRVRRFDACPTTELGALRSCQVIPPHKL</sequence>
<gene>
    <name evidence="2" type="ORF">BU14_1030s0004</name>
</gene>
<keyword evidence="3" id="KW-1185">Reference proteome</keyword>